<sequence length="352" mass="39588">MSDEQLSSHRSPSRFLRCLTLSLSFVIVVPVLWITLALKLRPGGELLYGTNSYLMDINRTIYLFTDLVSVDISKATMVMDWFISDTCEFNCTDVAIFFDTNSAFLRNLFSSDHNDHAPYNTNIPTDTIFRWNASIINDPDIRRSVPKFRTDIVVGGTVHGSTVYYPFDSYRASVFAFARDIVTNESVSLSIGAADGIIAGLKITANIIEQDPPDWDPKDFKMIMAFLTFQRSPLTIGYCLIITLTFWLVTLMICLIMIKTMVFGFRQRNEIVLIPIGAMFVFTLLRSSMPGAPDGFGDILDFAGLLPCFVLLSISAVTILGINLFADPHHPAHGQFIWKDIVNALRHYAHRI</sequence>
<feature type="transmembrane region" description="Helical" evidence="1">
    <location>
        <begin position="235"/>
        <end position="258"/>
    </location>
</feature>
<evidence type="ECO:0000313" key="2">
    <source>
        <dbReference type="EMBL" id="KAK0433874.1"/>
    </source>
</evidence>
<keyword evidence="1" id="KW-0472">Membrane</keyword>
<gene>
    <name evidence="2" type="ORF">EV421DRAFT_2039948</name>
</gene>
<dbReference type="EMBL" id="JAUEPT010000076">
    <property type="protein sequence ID" value="KAK0433874.1"/>
    <property type="molecule type" value="Genomic_DNA"/>
</dbReference>
<organism evidence="2 3">
    <name type="scientific">Armillaria borealis</name>
    <dbReference type="NCBI Taxonomy" id="47425"/>
    <lineage>
        <taxon>Eukaryota</taxon>
        <taxon>Fungi</taxon>
        <taxon>Dikarya</taxon>
        <taxon>Basidiomycota</taxon>
        <taxon>Agaricomycotina</taxon>
        <taxon>Agaricomycetes</taxon>
        <taxon>Agaricomycetidae</taxon>
        <taxon>Agaricales</taxon>
        <taxon>Marasmiineae</taxon>
        <taxon>Physalacriaceae</taxon>
        <taxon>Armillaria</taxon>
    </lineage>
</organism>
<keyword evidence="3" id="KW-1185">Reference proteome</keyword>
<dbReference type="Proteomes" id="UP001175226">
    <property type="component" value="Unassembled WGS sequence"/>
</dbReference>
<name>A0AA39J1P8_9AGAR</name>
<evidence type="ECO:0000256" key="1">
    <source>
        <dbReference type="SAM" id="Phobius"/>
    </source>
</evidence>
<feature type="transmembrane region" description="Helical" evidence="1">
    <location>
        <begin position="15"/>
        <end position="36"/>
    </location>
</feature>
<feature type="transmembrane region" description="Helical" evidence="1">
    <location>
        <begin position="270"/>
        <end position="287"/>
    </location>
</feature>
<accession>A0AA39J1P8</accession>
<keyword evidence="1" id="KW-0812">Transmembrane</keyword>
<proteinExistence type="predicted"/>
<dbReference type="InterPro" id="IPR027948">
    <property type="entry name" value="DUF4436"/>
</dbReference>
<reference evidence="2" key="1">
    <citation type="submission" date="2023-06" db="EMBL/GenBank/DDBJ databases">
        <authorList>
            <consortium name="Lawrence Berkeley National Laboratory"/>
            <person name="Ahrendt S."/>
            <person name="Sahu N."/>
            <person name="Indic B."/>
            <person name="Wong-Bajracharya J."/>
            <person name="Merenyi Z."/>
            <person name="Ke H.-M."/>
            <person name="Monk M."/>
            <person name="Kocsube S."/>
            <person name="Drula E."/>
            <person name="Lipzen A."/>
            <person name="Balint B."/>
            <person name="Henrissat B."/>
            <person name="Andreopoulos B."/>
            <person name="Martin F.M."/>
            <person name="Harder C.B."/>
            <person name="Rigling D."/>
            <person name="Ford K.L."/>
            <person name="Foster G.D."/>
            <person name="Pangilinan J."/>
            <person name="Papanicolaou A."/>
            <person name="Barry K."/>
            <person name="LaButti K."/>
            <person name="Viragh M."/>
            <person name="Koriabine M."/>
            <person name="Yan M."/>
            <person name="Riley R."/>
            <person name="Champramary S."/>
            <person name="Plett K.L."/>
            <person name="Tsai I.J."/>
            <person name="Slot J."/>
            <person name="Sipos G."/>
            <person name="Plett J."/>
            <person name="Nagy L.G."/>
            <person name="Grigoriev I.V."/>
        </authorList>
    </citation>
    <scope>NUCLEOTIDE SEQUENCE</scope>
    <source>
        <strain evidence="2">FPL87.14</strain>
    </source>
</reference>
<feature type="transmembrane region" description="Helical" evidence="1">
    <location>
        <begin position="299"/>
        <end position="326"/>
    </location>
</feature>
<dbReference type="AlphaFoldDB" id="A0AA39J1P8"/>
<keyword evidence="1" id="KW-1133">Transmembrane helix</keyword>
<comment type="caution">
    <text evidence="2">The sequence shown here is derived from an EMBL/GenBank/DDBJ whole genome shotgun (WGS) entry which is preliminary data.</text>
</comment>
<evidence type="ECO:0000313" key="3">
    <source>
        <dbReference type="Proteomes" id="UP001175226"/>
    </source>
</evidence>
<protein>
    <recommendedName>
        <fullName evidence="4">DUF4436 domain-containing protein</fullName>
    </recommendedName>
</protein>
<dbReference type="Pfam" id="PF14494">
    <property type="entry name" value="DUF4436"/>
    <property type="match status" value="1"/>
</dbReference>
<evidence type="ECO:0008006" key="4">
    <source>
        <dbReference type="Google" id="ProtNLM"/>
    </source>
</evidence>